<dbReference type="Proteomes" id="UP000828251">
    <property type="component" value="Unassembled WGS sequence"/>
</dbReference>
<reference evidence="1 2" key="1">
    <citation type="journal article" date="2021" name="Plant Biotechnol. J.">
        <title>Multi-omics assisted identification of the key and species-specific regulatory components of drought-tolerant mechanisms in Gossypium stocksii.</title>
        <authorList>
            <person name="Yu D."/>
            <person name="Ke L."/>
            <person name="Zhang D."/>
            <person name="Wu Y."/>
            <person name="Sun Y."/>
            <person name="Mei J."/>
            <person name="Sun J."/>
            <person name="Sun Y."/>
        </authorList>
    </citation>
    <scope>NUCLEOTIDE SEQUENCE [LARGE SCALE GENOMIC DNA]</scope>
    <source>
        <strain evidence="2">cv. E1</strain>
        <tissue evidence="1">Leaf</tissue>
    </source>
</reference>
<comment type="caution">
    <text evidence="1">The sequence shown here is derived from an EMBL/GenBank/DDBJ whole genome shotgun (WGS) entry which is preliminary data.</text>
</comment>
<sequence length="70" mass="7903">MEEDIANLSLDDGEEEAWQIKLDGEYLINSEDPMQGGTLDGRRNLVDLNRIPASGLEIRAFYKTHILGVR</sequence>
<evidence type="ECO:0000313" key="1">
    <source>
        <dbReference type="EMBL" id="KAH1048344.1"/>
    </source>
</evidence>
<accession>A0A9D3UQ54</accession>
<dbReference type="EMBL" id="JAIQCV010000011">
    <property type="protein sequence ID" value="KAH1048344.1"/>
    <property type="molecule type" value="Genomic_DNA"/>
</dbReference>
<name>A0A9D3UQ54_9ROSI</name>
<keyword evidence="2" id="KW-1185">Reference proteome</keyword>
<dbReference type="AlphaFoldDB" id="A0A9D3UQ54"/>
<gene>
    <name evidence="1" type="ORF">J1N35_039128</name>
</gene>
<evidence type="ECO:0000313" key="2">
    <source>
        <dbReference type="Proteomes" id="UP000828251"/>
    </source>
</evidence>
<organism evidence="1 2">
    <name type="scientific">Gossypium stocksii</name>
    <dbReference type="NCBI Taxonomy" id="47602"/>
    <lineage>
        <taxon>Eukaryota</taxon>
        <taxon>Viridiplantae</taxon>
        <taxon>Streptophyta</taxon>
        <taxon>Embryophyta</taxon>
        <taxon>Tracheophyta</taxon>
        <taxon>Spermatophyta</taxon>
        <taxon>Magnoliopsida</taxon>
        <taxon>eudicotyledons</taxon>
        <taxon>Gunneridae</taxon>
        <taxon>Pentapetalae</taxon>
        <taxon>rosids</taxon>
        <taxon>malvids</taxon>
        <taxon>Malvales</taxon>
        <taxon>Malvaceae</taxon>
        <taxon>Malvoideae</taxon>
        <taxon>Gossypium</taxon>
    </lineage>
</organism>
<proteinExistence type="predicted"/>
<protein>
    <submittedName>
        <fullName evidence="1">Uncharacterized protein</fullName>
    </submittedName>
</protein>